<feature type="domain" description="Rhamnogalacturonase A/B/Epimerase-like pectate lyase" evidence="3">
    <location>
        <begin position="427"/>
        <end position="497"/>
    </location>
</feature>
<proteinExistence type="predicted"/>
<dbReference type="InterPro" id="IPR024535">
    <property type="entry name" value="RHGA/B-epi-like_pectate_lyase"/>
</dbReference>
<keyword evidence="2" id="KW-0732">Signal</keyword>
<keyword evidence="5" id="KW-1185">Reference proteome</keyword>
<dbReference type="Pfam" id="PF12708">
    <property type="entry name" value="Pect-lyase_RHGA_epim"/>
    <property type="match status" value="2"/>
</dbReference>
<dbReference type="PANTHER" id="PTHR33928:SF2">
    <property type="entry name" value="PECTATE LYASE SUPERFAMILY PROTEIN DOMAIN-CONTAINING PROTEIN-RELATED"/>
    <property type="match status" value="1"/>
</dbReference>
<reference evidence="4" key="1">
    <citation type="submission" date="2021-12" db="EMBL/GenBank/DDBJ databases">
        <title>Curvularia clavata genome.</title>
        <authorList>
            <person name="Cao Y."/>
        </authorList>
    </citation>
    <scope>NUCLEOTIDE SEQUENCE</scope>
    <source>
        <strain evidence="4">Yc1106</strain>
    </source>
</reference>
<name>A0A9Q8ZEN5_CURCL</name>
<dbReference type="EMBL" id="CP089279">
    <property type="protein sequence ID" value="USP80612.1"/>
    <property type="molecule type" value="Genomic_DNA"/>
</dbReference>
<evidence type="ECO:0000313" key="4">
    <source>
        <dbReference type="EMBL" id="USP80612.1"/>
    </source>
</evidence>
<feature type="region of interest" description="Disordered" evidence="1">
    <location>
        <begin position="695"/>
        <end position="733"/>
    </location>
</feature>
<accession>A0A9Q8ZEN5</accession>
<feature type="signal peptide" evidence="2">
    <location>
        <begin position="1"/>
        <end position="16"/>
    </location>
</feature>
<dbReference type="InterPro" id="IPR039279">
    <property type="entry name" value="QRT3-like"/>
</dbReference>
<feature type="compositionally biased region" description="Low complexity" evidence="1">
    <location>
        <begin position="709"/>
        <end position="733"/>
    </location>
</feature>
<dbReference type="SUPFAM" id="SSF51126">
    <property type="entry name" value="Pectin lyase-like"/>
    <property type="match status" value="2"/>
</dbReference>
<dbReference type="FunFam" id="2.160.20.10:FF:000023">
    <property type="entry name" value="Exo-beta-1,3-glucanase Exg0"/>
    <property type="match status" value="1"/>
</dbReference>
<dbReference type="GO" id="GO:0004650">
    <property type="term" value="F:polygalacturonase activity"/>
    <property type="evidence" value="ECO:0007669"/>
    <property type="project" value="InterPro"/>
</dbReference>
<gene>
    <name evidence="4" type="ORF">yc1106_07886</name>
</gene>
<keyword evidence="4" id="KW-0378">Hydrolase</keyword>
<dbReference type="InterPro" id="IPR012334">
    <property type="entry name" value="Pectin_lyas_fold"/>
</dbReference>
<dbReference type="OrthoDB" id="1046782at2759"/>
<dbReference type="PANTHER" id="PTHR33928">
    <property type="entry name" value="POLYGALACTURONASE QRT3"/>
    <property type="match status" value="1"/>
</dbReference>
<evidence type="ECO:0000259" key="3">
    <source>
        <dbReference type="Pfam" id="PF12708"/>
    </source>
</evidence>
<sequence length="833" mass="90572">MLYLTTALLSVYSTCAFALHAPYAHEPVHIAARTEPHAHAHVKPRQQDTSKTTCAPYWMEDIKHQGIASFNPNPNNYTVFRNVKSFGAKGDGVTDDTAAIQRAISEGNRCAPNSCSSSTTTPAVVYFPGGTYLISNTIYDYYNTQIVGNPNCLPTIRATANFSSPGGTTIIDATGYGSTVTFYRQIRNLVIDTTQLSANFSAVLLHWPTAQATSIQNVVFNMNAENGTTHMGLMISSGSGGFLTDLTFNGGRRGFLAGNQQFTTRNLTFNNMDTAIEMWWDWGWTYKSVSITNCRVGLNITAGGSSALNIGSITLIDSEIKNTQIGIATARTDYSQPAAAGAIYMENVKFENVQDAVFGPNGTYLAGSSGASIIDAWADGHRYLPQGPINARGRLTPTVRPADLVDAQGNFYERSKPQYGDVPLSQFLSVRDLGAKGNGRTDDTAALNAAILRAKEENKILFLDAGYYRVTSTIHVLPGSIIVGEPLTAVILSSGSFFNSMDQPQPVVRIATPGEKGRVEISDLIVSTQGQQAGAILYEYNLGTYDEEPAGLWDVHARIGGFAGSELQTAQCKKTSDVEITEDNLAKQCIASYMTMHVTKFGAGLYMENNWLWTSDHELDGDESQLTLYAGRGLLVESINGRLWLYGTSVEHHTLYQYQFVDTRNIFMGQIQTETAYYQPNPNATIPFPNNPVLSDPDFLSSPPPSAPPSSFLPLPNSTQTTNSSTPSPNTASGWGLRILRSNNILGYGIGLYSFFNNYSTNCSRIDAQTACQRRILSIEGATHSYAINLYNLNTVGATQMITRDGVDIADSADNNSTFVDTINVYRIDVFGS</sequence>
<dbReference type="Proteomes" id="UP001056012">
    <property type="component" value="Chromosome 6"/>
</dbReference>
<feature type="domain" description="Rhamnogalacturonase A/B/Epimerase-like pectate lyase" evidence="3">
    <location>
        <begin position="80"/>
        <end position="299"/>
    </location>
</feature>
<dbReference type="InterPro" id="IPR011050">
    <property type="entry name" value="Pectin_lyase_fold/virulence"/>
</dbReference>
<evidence type="ECO:0000256" key="2">
    <source>
        <dbReference type="SAM" id="SignalP"/>
    </source>
</evidence>
<dbReference type="VEuPathDB" id="FungiDB:yc1106_07886"/>
<dbReference type="Gene3D" id="2.160.20.10">
    <property type="entry name" value="Single-stranded right-handed beta-helix, Pectin lyase-like"/>
    <property type="match status" value="2"/>
</dbReference>
<dbReference type="AlphaFoldDB" id="A0A9Q8ZEN5"/>
<evidence type="ECO:0000256" key="1">
    <source>
        <dbReference type="SAM" id="MobiDB-lite"/>
    </source>
</evidence>
<evidence type="ECO:0000313" key="5">
    <source>
        <dbReference type="Proteomes" id="UP001056012"/>
    </source>
</evidence>
<dbReference type="CDD" id="cd23668">
    <property type="entry name" value="GH55_beta13glucanase-like"/>
    <property type="match status" value="1"/>
</dbReference>
<feature type="chain" id="PRO_5040346838" evidence="2">
    <location>
        <begin position="17"/>
        <end position="833"/>
    </location>
</feature>
<protein>
    <submittedName>
        <fullName evidence="4">Glycoside hydrolase family 55 protein</fullName>
    </submittedName>
</protein>
<organism evidence="4 5">
    <name type="scientific">Curvularia clavata</name>
    <dbReference type="NCBI Taxonomy" id="95742"/>
    <lineage>
        <taxon>Eukaryota</taxon>
        <taxon>Fungi</taxon>
        <taxon>Dikarya</taxon>
        <taxon>Ascomycota</taxon>
        <taxon>Pezizomycotina</taxon>
        <taxon>Dothideomycetes</taxon>
        <taxon>Pleosporomycetidae</taxon>
        <taxon>Pleosporales</taxon>
        <taxon>Pleosporineae</taxon>
        <taxon>Pleosporaceae</taxon>
        <taxon>Curvularia</taxon>
    </lineage>
</organism>